<proteinExistence type="inferred from homology"/>
<evidence type="ECO:0000256" key="5">
    <source>
        <dbReference type="ARBA" id="ARBA00022692"/>
    </source>
</evidence>
<dbReference type="InterPro" id="IPR039421">
    <property type="entry name" value="Type_1_exporter"/>
</dbReference>
<dbReference type="SUPFAM" id="SSF52540">
    <property type="entry name" value="P-loop containing nucleoside triphosphate hydrolases"/>
    <property type="match status" value="1"/>
</dbReference>
<dbReference type="SUPFAM" id="SSF90123">
    <property type="entry name" value="ABC transporter transmembrane region"/>
    <property type="match status" value="1"/>
</dbReference>
<dbReference type="InterPro" id="IPR017871">
    <property type="entry name" value="ABC_transporter-like_CS"/>
</dbReference>
<keyword evidence="8 11" id="KW-1133">Transmembrane helix</keyword>
<dbReference type="EMBL" id="RZOA01000012">
    <property type="protein sequence ID" value="KAA8823087.1"/>
    <property type="molecule type" value="Genomic_DNA"/>
</dbReference>
<evidence type="ECO:0000313" key="17">
    <source>
        <dbReference type="Proteomes" id="UP000374630"/>
    </source>
</evidence>
<dbReference type="GO" id="GO:0015421">
    <property type="term" value="F:ABC-type oligopeptide transporter activity"/>
    <property type="evidence" value="ECO:0007669"/>
    <property type="project" value="TreeGrafter"/>
</dbReference>
<dbReference type="Gene3D" id="1.20.1560.10">
    <property type="entry name" value="ABC transporter type 1, transmembrane domain"/>
    <property type="match status" value="1"/>
</dbReference>
<dbReference type="EMBL" id="RZNZ01000014">
    <property type="protein sequence ID" value="KAA8818632.1"/>
    <property type="molecule type" value="Genomic_DNA"/>
</dbReference>
<evidence type="ECO:0000256" key="6">
    <source>
        <dbReference type="ARBA" id="ARBA00022741"/>
    </source>
</evidence>
<keyword evidence="2" id="KW-0813">Transport</keyword>
<feature type="transmembrane region" description="Helical" evidence="11">
    <location>
        <begin position="120"/>
        <end position="139"/>
    </location>
</feature>
<keyword evidence="3" id="KW-1003">Cell membrane</keyword>
<dbReference type="PROSITE" id="PS00211">
    <property type="entry name" value="ABC_TRANSPORTER_1"/>
    <property type="match status" value="1"/>
</dbReference>
<dbReference type="AlphaFoldDB" id="A0A5J5E1N2"/>
<evidence type="ECO:0000256" key="1">
    <source>
        <dbReference type="ARBA" id="ARBA00004429"/>
    </source>
</evidence>
<feature type="transmembrane region" description="Helical" evidence="11">
    <location>
        <begin position="145"/>
        <end position="163"/>
    </location>
</feature>
<evidence type="ECO:0000259" key="12">
    <source>
        <dbReference type="PROSITE" id="PS50893"/>
    </source>
</evidence>
<evidence type="ECO:0000256" key="7">
    <source>
        <dbReference type="ARBA" id="ARBA00022840"/>
    </source>
</evidence>
<dbReference type="Proteomes" id="UP000374630">
    <property type="component" value="Unassembled WGS sequence"/>
</dbReference>
<evidence type="ECO:0000256" key="10">
    <source>
        <dbReference type="ARBA" id="ARBA00023455"/>
    </source>
</evidence>
<dbReference type="CDD" id="cd18548">
    <property type="entry name" value="ABC_6TM_Tm287_like"/>
    <property type="match status" value="1"/>
</dbReference>
<dbReference type="RefSeq" id="WP_150354213.1">
    <property type="nucleotide sequence ID" value="NZ_RZNZ01000014.1"/>
</dbReference>
<dbReference type="InterPro" id="IPR011527">
    <property type="entry name" value="ABC1_TM_dom"/>
</dbReference>
<keyword evidence="17" id="KW-1185">Reference proteome</keyword>
<dbReference type="PROSITE" id="PS50929">
    <property type="entry name" value="ABC_TM1F"/>
    <property type="match status" value="1"/>
</dbReference>
<evidence type="ECO:0000256" key="8">
    <source>
        <dbReference type="ARBA" id="ARBA00022989"/>
    </source>
</evidence>
<gene>
    <name evidence="15" type="ORF">EM848_06975</name>
    <name evidence="14" type="ORF">EMO90_09690</name>
</gene>
<feature type="transmembrane region" description="Helical" evidence="11">
    <location>
        <begin position="224"/>
        <end position="243"/>
    </location>
</feature>
<dbReference type="PANTHER" id="PTHR43394">
    <property type="entry name" value="ATP-DEPENDENT PERMEASE MDL1, MITOCHONDRIAL"/>
    <property type="match status" value="1"/>
</dbReference>
<evidence type="ECO:0000256" key="3">
    <source>
        <dbReference type="ARBA" id="ARBA00022475"/>
    </source>
</evidence>
<evidence type="ECO:0000256" key="2">
    <source>
        <dbReference type="ARBA" id="ARBA00022448"/>
    </source>
</evidence>
<dbReference type="Pfam" id="PF00664">
    <property type="entry name" value="ABC_membrane"/>
    <property type="match status" value="1"/>
</dbReference>
<keyword evidence="4" id="KW-0997">Cell inner membrane</keyword>
<feature type="domain" description="ABC transporter" evidence="12">
    <location>
        <begin position="335"/>
        <end position="569"/>
    </location>
</feature>
<dbReference type="PANTHER" id="PTHR43394:SF1">
    <property type="entry name" value="ATP-BINDING CASSETTE SUB-FAMILY B MEMBER 10, MITOCHONDRIAL"/>
    <property type="match status" value="1"/>
</dbReference>
<dbReference type="FunFam" id="3.40.50.300:FF:000221">
    <property type="entry name" value="Multidrug ABC transporter ATP-binding protein"/>
    <property type="match status" value="1"/>
</dbReference>
<dbReference type="PROSITE" id="PS50893">
    <property type="entry name" value="ABC_TRANSPORTER_2"/>
    <property type="match status" value="1"/>
</dbReference>
<evidence type="ECO:0000313" key="16">
    <source>
        <dbReference type="Proteomes" id="UP000345527"/>
    </source>
</evidence>
<organism evidence="15 16">
    <name type="scientific">Bifidobacterium vespertilionis</name>
    <dbReference type="NCBI Taxonomy" id="2562524"/>
    <lineage>
        <taxon>Bacteria</taxon>
        <taxon>Bacillati</taxon>
        <taxon>Actinomycetota</taxon>
        <taxon>Actinomycetes</taxon>
        <taxon>Bifidobacteriales</taxon>
        <taxon>Bifidobacteriaceae</taxon>
        <taxon>Bifidobacterium</taxon>
    </lineage>
</organism>
<dbReference type="Pfam" id="PF00005">
    <property type="entry name" value="ABC_tran"/>
    <property type="match status" value="1"/>
</dbReference>
<dbReference type="GO" id="GO:0016887">
    <property type="term" value="F:ATP hydrolysis activity"/>
    <property type="evidence" value="ECO:0007669"/>
    <property type="project" value="InterPro"/>
</dbReference>
<dbReference type="InterPro" id="IPR003439">
    <property type="entry name" value="ABC_transporter-like_ATP-bd"/>
</dbReference>
<feature type="transmembrane region" description="Helical" evidence="11">
    <location>
        <begin position="39"/>
        <end position="59"/>
    </location>
</feature>
<evidence type="ECO:0000256" key="11">
    <source>
        <dbReference type="SAM" id="Phobius"/>
    </source>
</evidence>
<keyword evidence="7 15" id="KW-0067">ATP-binding</keyword>
<keyword evidence="9 11" id="KW-0472">Membrane</keyword>
<dbReference type="InterPro" id="IPR003593">
    <property type="entry name" value="AAA+_ATPase"/>
</dbReference>
<evidence type="ECO:0000313" key="14">
    <source>
        <dbReference type="EMBL" id="KAA8818632.1"/>
    </source>
</evidence>
<evidence type="ECO:0000259" key="13">
    <source>
        <dbReference type="PROSITE" id="PS50929"/>
    </source>
</evidence>
<dbReference type="GO" id="GO:0005886">
    <property type="term" value="C:plasma membrane"/>
    <property type="evidence" value="ECO:0007669"/>
    <property type="project" value="UniProtKB-SubCell"/>
</dbReference>
<comment type="subcellular location">
    <subcellularLocation>
        <location evidence="1">Cell inner membrane</location>
        <topology evidence="1">Multi-pass membrane protein</topology>
    </subcellularLocation>
</comment>
<reference evidence="16 17" key="1">
    <citation type="journal article" date="2019" name="Syst. Appl. Microbiol.">
        <title>Characterization of Bifidobacterium species in feaces of the Egyptian fruit bat: Description of B. vespertilionis sp. nov. and B. rousetti sp. nov.</title>
        <authorList>
            <person name="Modesto M."/>
            <person name="Satti M."/>
            <person name="Watanabe K."/>
            <person name="Puglisi E."/>
            <person name="Morelli L."/>
            <person name="Huang C.-H."/>
            <person name="Liou J.-S."/>
            <person name="Miyashita M."/>
            <person name="Tamura T."/>
            <person name="Saito S."/>
            <person name="Mori K."/>
            <person name="Huang L."/>
            <person name="Sciavilla P."/>
            <person name="Sandri C."/>
            <person name="Spiezio C."/>
            <person name="Vitali F."/>
            <person name="Cavalieri D."/>
            <person name="Perpetuini G."/>
            <person name="Tofalo R."/>
            <person name="Bonetti A."/>
            <person name="Arita M."/>
            <person name="Mattarelli P."/>
        </authorList>
    </citation>
    <scope>NUCLEOTIDE SEQUENCE [LARGE SCALE GENOMIC DNA]</scope>
    <source>
        <strain evidence="14 17">RST16</strain>
        <strain evidence="15 16">RST8</strain>
    </source>
</reference>
<dbReference type="Proteomes" id="UP000345527">
    <property type="component" value="Unassembled WGS sequence"/>
</dbReference>
<evidence type="ECO:0000313" key="15">
    <source>
        <dbReference type="EMBL" id="KAA8823087.1"/>
    </source>
</evidence>
<feature type="domain" description="ABC transmembrane type-1" evidence="13">
    <location>
        <begin position="3"/>
        <end position="282"/>
    </location>
</feature>
<keyword evidence="5 11" id="KW-0812">Transmembrane</keyword>
<sequence>MALTAVAFLSIETVCDLLQPTLMSMVVDDGVANRDVNRVLTWGAVMLAVAGVGAIGAVMRNIFASRAAQLVGRDIRSDTYRKVMSLSCEEVDHLQPAAIITRITNDVVQIQNFAQGLMRIMLKAPITCIGAIVLIVVQIPEQLPIVIILLAVSAVLIWRNMAASYPRFLAVQRALDRLGTVSREFLRSVRVVKAFGMQHEESRKFADAARSFASSNVDAQRVNAIYGPMINLVVNLGIIALLWLSRATDPGRIGTLMASMNYMTQVLFALGRVSMILNSAVRAGASSRRIQEIFDQKGEVGARGDSPAAGSFVESVAGSASQPASQPSSQSSDGLRFDHVTFTYADSPRPALKDVSFDLPAGGTLGVIGPTGSGKSTLVTLIPRFYRPQSGRILWNGRGVETIDAEALRAQIALVAQKPVLFTGTVRSNLAWGDPDAGQQRLAEAAREACASEFIDGLPGGYDARVGQGGVNLSGGQKQRLSLARALVRRPKLLILDDCTSALDAITERDVLANLHAMEDVTVLLISQRIATVRRCDRIAVMDDGRLVGLGTHSELMAGCERYRAIYDSQIGPLGQAARSEGGAR</sequence>
<name>A0A5J5E1N2_9BIFI</name>
<accession>A0A5J5E1N2</accession>
<comment type="caution">
    <text evidence="15">The sequence shown here is derived from an EMBL/GenBank/DDBJ whole genome shotgun (WGS) entry which is preliminary data.</text>
</comment>
<protein>
    <submittedName>
        <fullName evidence="15">ABC transporter ATP-binding protein</fullName>
    </submittedName>
</protein>
<evidence type="ECO:0000256" key="9">
    <source>
        <dbReference type="ARBA" id="ARBA00023136"/>
    </source>
</evidence>
<dbReference type="InterPro" id="IPR027417">
    <property type="entry name" value="P-loop_NTPase"/>
</dbReference>
<comment type="similarity">
    <text evidence="10">Belongs to the ABC transporter superfamily. Siderophore-Fe(3+) uptake transporter (SIUT) (TC 3.A.1.21) family.</text>
</comment>
<evidence type="ECO:0000256" key="4">
    <source>
        <dbReference type="ARBA" id="ARBA00022519"/>
    </source>
</evidence>
<dbReference type="OrthoDB" id="9806127at2"/>
<dbReference type="SMART" id="SM00382">
    <property type="entry name" value="AAA"/>
    <property type="match status" value="1"/>
</dbReference>
<dbReference type="GO" id="GO:0005524">
    <property type="term" value="F:ATP binding"/>
    <property type="evidence" value="ECO:0007669"/>
    <property type="project" value="UniProtKB-KW"/>
</dbReference>
<dbReference type="InterPro" id="IPR036640">
    <property type="entry name" value="ABC1_TM_sf"/>
</dbReference>
<keyword evidence="6" id="KW-0547">Nucleotide-binding</keyword>
<dbReference type="Gene3D" id="3.40.50.300">
    <property type="entry name" value="P-loop containing nucleotide triphosphate hydrolases"/>
    <property type="match status" value="1"/>
</dbReference>